<evidence type="ECO:0000256" key="3">
    <source>
        <dbReference type="ARBA" id="ARBA00023239"/>
    </source>
</evidence>
<dbReference type="Proteomes" id="UP001629432">
    <property type="component" value="Unassembled WGS sequence"/>
</dbReference>
<dbReference type="RefSeq" id="WP_408242277.1">
    <property type="nucleotide sequence ID" value="NZ_JAQQCF010000086.1"/>
</dbReference>
<dbReference type="EMBL" id="JAQQCF010000086">
    <property type="protein sequence ID" value="MFM0642564.1"/>
    <property type="molecule type" value="Genomic_DNA"/>
</dbReference>
<comment type="similarity">
    <text evidence="1 4">Belongs to the enoyl-CoA hydratase/isomerase family.</text>
</comment>
<evidence type="ECO:0000256" key="1">
    <source>
        <dbReference type="ARBA" id="ARBA00005254"/>
    </source>
</evidence>
<keyword evidence="2" id="KW-0443">Lipid metabolism</keyword>
<dbReference type="Gene3D" id="1.10.12.10">
    <property type="entry name" value="Lyase 2-enoyl-coa Hydratase, Chain A, domain 2"/>
    <property type="match status" value="1"/>
</dbReference>
<dbReference type="Gene3D" id="3.90.226.10">
    <property type="entry name" value="2-enoyl-CoA Hydratase, Chain A, domain 1"/>
    <property type="match status" value="1"/>
</dbReference>
<sequence length="262" mass="27844">MNVDTSIDPVTLGFPEQHIAVVTLRRAEKRNAINGHMTRLLAEIGAELESNDDVRVVILTSSSDTFCAGADLGEVAAGGKDNLSTPLGGFAGFVRAPKSKPWIAAMDGHALAGGLEIALACHMRVAGRNACFGLPEPRYGMLAAAGGLDRLPRLIPRAIAIEMLCTGEAVDARRAYELGLVNHVVESGLATDKAMEIARSICRNAPLAVRASLALAQLADELGASALVDQVKVKQSELYGSVDFTEGTRAFVEKRQPRWEGR</sequence>
<evidence type="ECO:0000313" key="5">
    <source>
        <dbReference type="EMBL" id="MFM0642564.1"/>
    </source>
</evidence>
<reference evidence="5 6" key="1">
    <citation type="journal article" date="2024" name="Chem. Sci.">
        <title>Discovery of megapolipeptins by genome mining of a Burkholderiales bacteria collection.</title>
        <authorList>
            <person name="Paulo B.S."/>
            <person name="Recchia M.J.J."/>
            <person name="Lee S."/>
            <person name="Fergusson C.H."/>
            <person name="Romanowski S.B."/>
            <person name="Hernandez A."/>
            <person name="Krull N."/>
            <person name="Liu D.Y."/>
            <person name="Cavanagh H."/>
            <person name="Bos A."/>
            <person name="Gray C.A."/>
            <person name="Murphy B.T."/>
            <person name="Linington R.G."/>
            <person name="Eustaquio A.S."/>
        </authorList>
    </citation>
    <scope>NUCLEOTIDE SEQUENCE [LARGE SCALE GENOMIC DNA]</scope>
    <source>
        <strain evidence="5 6">RL17-338-BIC-A</strain>
    </source>
</reference>
<gene>
    <name evidence="5" type="ORF">PQQ63_38490</name>
</gene>
<keyword evidence="3" id="KW-0456">Lyase</keyword>
<dbReference type="InterPro" id="IPR029045">
    <property type="entry name" value="ClpP/crotonase-like_dom_sf"/>
</dbReference>
<dbReference type="CDD" id="cd06558">
    <property type="entry name" value="crotonase-like"/>
    <property type="match status" value="1"/>
</dbReference>
<accession>A0ABW9E6J4</accession>
<dbReference type="InterPro" id="IPR001753">
    <property type="entry name" value="Enoyl-CoA_hydra/iso"/>
</dbReference>
<dbReference type="PANTHER" id="PTHR11941:SF169">
    <property type="entry name" value="(7AS)-7A-METHYL-1,5-DIOXO-2,3,5,6,7,7A-HEXAHYDRO-1H-INDENE-CARBOXYL-COA HYDROLASE"/>
    <property type="match status" value="1"/>
</dbReference>
<proteinExistence type="inferred from homology"/>
<protein>
    <submittedName>
        <fullName evidence="5">Enoyl-CoA hydratase-related protein</fullName>
    </submittedName>
</protein>
<evidence type="ECO:0000313" key="6">
    <source>
        <dbReference type="Proteomes" id="UP001629432"/>
    </source>
</evidence>
<dbReference type="PROSITE" id="PS00166">
    <property type="entry name" value="ENOYL_COA_HYDRATASE"/>
    <property type="match status" value="1"/>
</dbReference>
<name>A0ABW9E6J4_9BURK</name>
<evidence type="ECO:0000256" key="4">
    <source>
        <dbReference type="RuleBase" id="RU003707"/>
    </source>
</evidence>
<organism evidence="5 6">
    <name type="scientific">Paraburkholderia metrosideri</name>
    <dbReference type="NCBI Taxonomy" id="580937"/>
    <lineage>
        <taxon>Bacteria</taxon>
        <taxon>Pseudomonadati</taxon>
        <taxon>Pseudomonadota</taxon>
        <taxon>Betaproteobacteria</taxon>
        <taxon>Burkholderiales</taxon>
        <taxon>Burkholderiaceae</taxon>
        <taxon>Paraburkholderia</taxon>
    </lineage>
</organism>
<dbReference type="PANTHER" id="PTHR11941">
    <property type="entry name" value="ENOYL-COA HYDRATASE-RELATED"/>
    <property type="match status" value="1"/>
</dbReference>
<dbReference type="Pfam" id="PF00378">
    <property type="entry name" value="ECH_1"/>
    <property type="match status" value="1"/>
</dbReference>
<keyword evidence="6" id="KW-1185">Reference proteome</keyword>
<dbReference type="InterPro" id="IPR014748">
    <property type="entry name" value="Enoyl-CoA_hydra_C"/>
</dbReference>
<dbReference type="InterPro" id="IPR018376">
    <property type="entry name" value="Enoyl-CoA_hyd/isom_CS"/>
</dbReference>
<dbReference type="SUPFAM" id="SSF52096">
    <property type="entry name" value="ClpP/crotonase"/>
    <property type="match status" value="1"/>
</dbReference>
<comment type="caution">
    <text evidence="5">The sequence shown here is derived from an EMBL/GenBank/DDBJ whole genome shotgun (WGS) entry which is preliminary data.</text>
</comment>
<evidence type="ECO:0000256" key="2">
    <source>
        <dbReference type="ARBA" id="ARBA00023098"/>
    </source>
</evidence>